<reference evidence="2" key="1">
    <citation type="submission" date="2020-05" db="EMBL/GenBank/DDBJ databases">
        <authorList>
            <person name="Chiriac C."/>
            <person name="Salcher M."/>
            <person name="Ghai R."/>
            <person name="Kavagutti S V."/>
        </authorList>
    </citation>
    <scope>NUCLEOTIDE SEQUENCE</scope>
</reference>
<dbReference type="SUPFAM" id="SSF54001">
    <property type="entry name" value="Cysteine proteinases"/>
    <property type="match status" value="1"/>
</dbReference>
<dbReference type="AlphaFoldDB" id="A0A6J6QK81"/>
<proteinExistence type="predicted"/>
<gene>
    <name evidence="2" type="ORF">UFOPK2579_01404</name>
</gene>
<evidence type="ECO:0000313" key="2">
    <source>
        <dbReference type="EMBL" id="CAB4710093.1"/>
    </source>
</evidence>
<dbReference type="Gene3D" id="3.90.1720.10">
    <property type="entry name" value="endopeptidase domain like (from Nostoc punctiforme)"/>
    <property type="match status" value="1"/>
</dbReference>
<feature type="domain" description="Peptidase C51" evidence="1">
    <location>
        <begin position="31"/>
        <end position="158"/>
    </location>
</feature>
<dbReference type="Gene3D" id="2.60.40.2700">
    <property type="match status" value="3"/>
</dbReference>
<organism evidence="2">
    <name type="scientific">freshwater metagenome</name>
    <dbReference type="NCBI Taxonomy" id="449393"/>
    <lineage>
        <taxon>unclassified sequences</taxon>
        <taxon>metagenomes</taxon>
        <taxon>ecological metagenomes</taxon>
    </lineage>
</organism>
<dbReference type="InterPro" id="IPR007921">
    <property type="entry name" value="CHAP_dom"/>
</dbReference>
<name>A0A6J6QK81_9ZZZZ</name>
<dbReference type="Pfam" id="PF05257">
    <property type="entry name" value="CHAP"/>
    <property type="match status" value="1"/>
</dbReference>
<evidence type="ECO:0000259" key="1">
    <source>
        <dbReference type="PROSITE" id="PS50911"/>
    </source>
</evidence>
<accession>A0A6J6QK81</accession>
<dbReference type="EMBL" id="CAEZXR010000159">
    <property type="protein sequence ID" value="CAB4710093.1"/>
    <property type="molecule type" value="Genomic_DNA"/>
</dbReference>
<dbReference type="InterPro" id="IPR038765">
    <property type="entry name" value="Papain-like_cys_pep_sf"/>
</dbReference>
<sequence length="524" mass="56358">MISALVASVPSLPTASATSTYLCSGYTSCADAGYSHFGYRTEGSQMWWRMYSGHNCTNYVAYRMVQNGMSSERPWSGNGNAENWGLAMADITDRTPMVGAVAWWKANVPGAGSNGHVAYVEKVVSRTEIIISEDSWSGDFHWRRIEKDGGSWPSGFIHFADRAVELEDPPVITGNVAVGEALTATTGDWSPAGSYDFQWYAAGQPIAGATERTFVPSPAQRKMRLSVGVAAQRRGYLPGEATSPRTAKVALGTLAISDRPVLSGLARVDETLSVAGGGWSPEPDSTRIQWYADGEPIEGATESSLHLRQGQIRQRITATITASREGYRDSVLTSEASEPVQAGRFEITEPFTVAGRLRVGRVLTVTPGSYEPRDADVAYTWLRNGAEIDGAHAATYQLTPQDVGKSITVRADLTRAGYRDESVLMTTEGRVTTKPELTVQADGKAGKVVVRLRVTAPGVEQPGGPVTVSIGRHEVSGELVDGVVRLVLSGIEPGKHQLRVVYAGTSVVEAAREVVQVKVLRPEK</sequence>
<protein>
    <submittedName>
        <fullName evidence="2">Unannotated protein</fullName>
    </submittedName>
</protein>
<dbReference type="PROSITE" id="PS50911">
    <property type="entry name" value="CHAP"/>
    <property type="match status" value="1"/>
</dbReference>